<dbReference type="Proteomes" id="UP000316181">
    <property type="component" value="Unassembled WGS sequence"/>
</dbReference>
<dbReference type="CDD" id="cd16964">
    <property type="entry name" value="YqgF"/>
    <property type="match status" value="1"/>
</dbReference>
<comment type="similarity">
    <text evidence="5">Belongs to the YqgF HJR family.</text>
</comment>
<dbReference type="GO" id="GO:0016788">
    <property type="term" value="F:hydrolase activity, acting on ester bonds"/>
    <property type="evidence" value="ECO:0007669"/>
    <property type="project" value="UniProtKB-UniRule"/>
</dbReference>
<name>A0A542SLT7_9MICO</name>
<keyword evidence="3 5" id="KW-0540">Nuclease</keyword>
<evidence type="ECO:0000256" key="2">
    <source>
        <dbReference type="ARBA" id="ARBA00022517"/>
    </source>
</evidence>
<dbReference type="SUPFAM" id="SSF53098">
    <property type="entry name" value="Ribonuclease H-like"/>
    <property type="match status" value="1"/>
</dbReference>
<keyword evidence="2 5" id="KW-0690">Ribosome biogenesis</keyword>
<dbReference type="Gene3D" id="3.30.420.140">
    <property type="entry name" value="YqgF/RNase H-like domain"/>
    <property type="match status" value="1"/>
</dbReference>
<evidence type="ECO:0000256" key="5">
    <source>
        <dbReference type="HAMAP-Rule" id="MF_00651"/>
    </source>
</evidence>
<comment type="caution">
    <text evidence="7">The sequence shown here is derived from an EMBL/GenBank/DDBJ whole genome shotgun (WGS) entry which is preliminary data.</text>
</comment>
<evidence type="ECO:0000313" key="8">
    <source>
        <dbReference type="Proteomes" id="UP000316181"/>
    </source>
</evidence>
<comment type="subcellular location">
    <subcellularLocation>
        <location evidence="5">Cytoplasm</location>
    </subcellularLocation>
</comment>
<feature type="domain" description="YqgF/RNase H-like" evidence="6">
    <location>
        <begin position="13"/>
        <end position="133"/>
    </location>
</feature>
<dbReference type="PANTHER" id="PTHR33317">
    <property type="entry name" value="POLYNUCLEOTIDYL TRANSFERASE, RIBONUCLEASE H-LIKE SUPERFAMILY PROTEIN"/>
    <property type="match status" value="1"/>
</dbReference>
<dbReference type="EMBL" id="VFNV01000001">
    <property type="protein sequence ID" value="TQK75591.1"/>
    <property type="molecule type" value="Genomic_DNA"/>
</dbReference>
<dbReference type="PANTHER" id="PTHR33317:SF4">
    <property type="entry name" value="POLYNUCLEOTIDYL TRANSFERASE, RIBONUCLEASE H-LIKE SUPERFAMILY PROTEIN"/>
    <property type="match status" value="1"/>
</dbReference>
<dbReference type="InterPro" id="IPR006641">
    <property type="entry name" value="YqgF/RNaseH-like_dom"/>
</dbReference>
<dbReference type="SMART" id="SM00732">
    <property type="entry name" value="YqgFc"/>
    <property type="match status" value="1"/>
</dbReference>
<dbReference type="NCBIfam" id="TIGR00250">
    <property type="entry name" value="RNAse_H_YqgF"/>
    <property type="match status" value="1"/>
</dbReference>
<dbReference type="EC" id="3.1.-.-" evidence="5"/>
<protein>
    <recommendedName>
        <fullName evidence="5">Putative pre-16S rRNA nuclease</fullName>
        <ecNumber evidence="5">3.1.-.-</ecNumber>
    </recommendedName>
</protein>
<gene>
    <name evidence="7" type="ORF">FB389_0221</name>
</gene>
<dbReference type="AlphaFoldDB" id="A0A542SLT7"/>
<dbReference type="Pfam" id="PF03652">
    <property type="entry name" value="RuvX"/>
    <property type="match status" value="1"/>
</dbReference>
<dbReference type="HAMAP" id="MF_00651">
    <property type="entry name" value="Nuclease_YqgF"/>
    <property type="match status" value="1"/>
</dbReference>
<evidence type="ECO:0000256" key="4">
    <source>
        <dbReference type="ARBA" id="ARBA00022801"/>
    </source>
</evidence>
<dbReference type="OrthoDB" id="9790539at2"/>
<organism evidence="7 8">
    <name type="scientific">Rarobacter incanus</name>
    <dbReference type="NCBI Taxonomy" id="153494"/>
    <lineage>
        <taxon>Bacteria</taxon>
        <taxon>Bacillati</taxon>
        <taxon>Actinomycetota</taxon>
        <taxon>Actinomycetes</taxon>
        <taxon>Micrococcales</taxon>
        <taxon>Rarobacteraceae</taxon>
        <taxon>Rarobacter</taxon>
    </lineage>
</organism>
<comment type="function">
    <text evidence="5">Could be a nuclease involved in processing of the 5'-end of pre-16S rRNA.</text>
</comment>
<evidence type="ECO:0000313" key="7">
    <source>
        <dbReference type="EMBL" id="TQK75591.1"/>
    </source>
</evidence>
<dbReference type="RefSeq" id="WP_142110979.1">
    <property type="nucleotide sequence ID" value="NZ_BAAATB010000003.1"/>
</dbReference>
<dbReference type="GO" id="GO:0004518">
    <property type="term" value="F:nuclease activity"/>
    <property type="evidence" value="ECO:0007669"/>
    <property type="project" value="UniProtKB-KW"/>
</dbReference>
<evidence type="ECO:0000256" key="1">
    <source>
        <dbReference type="ARBA" id="ARBA00022490"/>
    </source>
</evidence>
<dbReference type="InterPro" id="IPR037027">
    <property type="entry name" value="YqgF/RNaseH-like_dom_sf"/>
</dbReference>
<dbReference type="InterPro" id="IPR012337">
    <property type="entry name" value="RNaseH-like_sf"/>
</dbReference>
<keyword evidence="8" id="KW-1185">Reference proteome</keyword>
<dbReference type="InterPro" id="IPR005227">
    <property type="entry name" value="YqgF"/>
</dbReference>
<reference evidence="7 8" key="1">
    <citation type="submission" date="2019-06" db="EMBL/GenBank/DDBJ databases">
        <title>Sequencing the genomes of 1000 actinobacteria strains.</title>
        <authorList>
            <person name="Klenk H.-P."/>
        </authorList>
    </citation>
    <scope>NUCLEOTIDE SEQUENCE [LARGE SCALE GENOMIC DNA]</scope>
    <source>
        <strain evidence="7 8">DSM 10596</strain>
    </source>
</reference>
<dbReference type="GO" id="GO:0000967">
    <property type="term" value="P:rRNA 5'-end processing"/>
    <property type="evidence" value="ECO:0007669"/>
    <property type="project" value="UniProtKB-UniRule"/>
</dbReference>
<keyword evidence="1 5" id="KW-0963">Cytoplasm</keyword>
<keyword evidence="4 5" id="KW-0378">Hydrolase</keyword>
<evidence type="ECO:0000256" key="3">
    <source>
        <dbReference type="ARBA" id="ARBA00022722"/>
    </source>
</evidence>
<accession>A0A542SLT7</accession>
<sequence length="186" mass="19517">MTSGDAGQALPRGRRLGVDVGSVRVGFCQSDPDGLIATPVDTLPRDQIVTLVPPRGTIDTHKVVGGVPSDVQTIVEFVREYDAAVVYVGLPRHLSGEEGESARIARDYAGLLAGLIAPVEVRLVDERMTTVAAHRVLQAAGRSRRKHRAVVDQVAAVEILQGALDAERASGARAGELIPANGTAGD</sequence>
<dbReference type="GO" id="GO:0005829">
    <property type="term" value="C:cytosol"/>
    <property type="evidence" value="ECO:0007669"/>
    <property type="project" value="TreeGrafter"/>
</dbReference>
<proteinExistence type="inferred from homology"/>
<evidence type="ECO:0000259" key="6">
    <source>
        <dbReference type="SMART" id="SM00732"/>
    </source>
</evidence>